<dbReference type="PANTHER" id="PTHR43199">
    <property type="entry name" value="GLUTATHIONE HYDROLASE"/>
    <property type="match status" value="1"/>
</dbReference>
<evidence type="ECO:0000256" key="2">
    <source>
        <dbReference type="SAM" id="MobiDB-lite"/>
    </source>
</evidence>
<evidence type="ECO:0000313" key="3">
    <source>
        <dbReference type="EMBL" id="MCY1014125.1"/>
    </source>
</evidence>
<keyword evidence="4" id="KW-1185">Reference proteome</keyword>
<dbReference type="SUPFAM" id="SSF56235">
    <property type="entry name" value="N-terminal nucleophile aminohydrolases (Ntn hydrolases)"/>
    <property type="match status" value="1"/>
</dbReference>
<gene>
    <name evidence="3" type="ORF">OV079_53160</name>
</gene>
<feature type="compositionally biased region" description="Basic and acidic residues" evidence="2">
    <location>
        <begin position="93"/>
        <end position="105"/>
    </location>
</feature>
<evidence type="ECO:0000313" key="4">
    <source>
        <dbReference type="Proteomes" id="UP001150924"/>
    </source>
</evidence>
<organism evidence="3 4">
    <name type="scientific">Nannocystis pusilla</name>
    <dbReference type="NCBI Taxonomy" id="889268"/>
    <lineage>
        <taxon>Bacteria</taxon>
        <taxon>Pseudomonadati</taxon>
        <taxon>Myxococcota</taxon>
        <taxon>Polyangia</taxon>
        <taxon>Nannocystales</taxon>
        <taxon>Nannocystaceae</taxon>
        <taxon>Nannocystis</taxon>
    </lineage>
</organism>
<sequence length="105" mass="11719">MTCADLEAYEVRTRRPLVRSYHGYEVVTTPPPSSGGVAVLQMLGMLERFDLGGDGFEFGAAATLNVMMEAMRLAFADRAVARRSRPRVRARRGAVDPDYLDRARR</sequence>
<dbReference type="Gene3D" id="1.10.246.130">
    <property type="match status" value="1"/>
</dbReference>
<keyword evidence="3" id="KW-0012">Acyltransferase</keyword>
<dbReference type="InterPro" id="IPR043138">
    <property type="entry name" value="GGT_lsub"/>
</dbReference>
<dbReference type="Pfam" id="PF01019">
    <property type="entry name" value="G_glu_transpept"/>
    <property type="match status" value="1"/>
</dbReference>
<dbReference type="InterPro" id="IPR051792">
    <property type="entry name" value="GGT_bact"/>
</dbReference>
<comment type="similarity">
    <text evidence="1">Belongs to the gamma-glutamyltransferase family.</text>
</comment>
<dbReference type="InterPro" id="IPR029055">
    <property type="entry name" value="Ntn_hydrolases_N"/>
</dbReference>
<dbReference type="EC" id="2.3.2.2" evidence="3"/>
<reference evidence="3" key="1">
    <citation type="submission" date="2022-11" db="EMBL/GenBank/DDBJ databases">
        <title>Minimal conservation of predation-associated metabolite biosynthetic gene clusters underscores biosynthetic potential of Myxococcota including descriptions for ten novel species: Archangium lansinium sp. nov., Myxococcus landrumus sp. nov., Nannocystis bai.</title>
        <authorList>
            <person name="Ahearne A."/>
            <person name="Stevens C."/>
            <person name="Phillips K."/>
        </authorList>
    </citation>
    <scope>NUCLEOTIDE SEQUENCE</scope>
    <source>
        <strain evidence="3">Na p29</strain>
    </source>
</reference>
<dbReference type="GO" id="GO:0103068">
    <property type="term" value="F:leukotriene C4 gamma-glutamyl transferase activity"/>
    <property type="evidence" value="ECO:0007669"/>
    <property type="project" value="UniProtKB-EC"/>
</dbReference>
<protein>
    <submittedName>
        <fullName evidence="3">Gamma-glutamyltransferase</fullName>
        <ecNumber evidence="3">2.3.2.2</ecNumber>
    </submittedName>
</protein>
<dbReference type="AlphaFoldDB" id="A0A9X3J4B2"/>
<feature type="region of interest" description="Disordered" evidence="2">
    <location>
        <begin position="85"/>
        <end position="105"/>
    </location>
</feature>
<comment type="caution">
    <text evidence="3">The sequence shown here is derived from an EMBL/GenBank/DDBJ whole genome shotgun (WGS) entry which is preliminary data.</text>
</comment>
<evidence type="ECO:0000256" key="1">
    <source>
        <dbReference type="ARBA" id="ARBA00009381"/>
    </source>
</evidence>
<proteinExistence type="inferred from homology"/>
<dbReference type="EMBL" id="JAPNKE010000002">
    <property type="protein sequence ID" value="MCY1014125.1"/>
    <property type="molecule type" value="Genomic_DNA"/>
</dbReference>
<dbReference type="PANTHER" id="PTHR43199:SF1">
    <property type="entry name" value="GLUTATHIONE HYDROLASE PROENZYME"/>
    <property type="match status" value="1"/>
</dbReference>
<name>A0A9X3J4B2_9BACT</name>
<dbReference type="RefSeq" id="WP_267778368.1">
    <property type="nucleotide sequence ID" value="NZ_JAPNKE010000002.1"/>
</dbReference>
<dbReference type="Proteomes" id="UP001150924">
    <property type="component" value="Unassembled WGS sequence"/>
</dbReference>
<accession>A0A9X3J4B2</accession>
<keyword evidence="3" id="KW-0808">Transferase</keyword>